<dbReference type="PANTHER" id="PTHR33908">
    <property type="entry name" value="MANNOSYLTRANSFERASE YKCB-RELATED"/>
    <property type="match status" value="1"/>
</dbReference>
<feature type="transmembrane region" description="Helical" evidence="8">
    <location>
        <begin position="165"/>
        <end position="181"/>
    </location>
</feature>
<evidence type="ECO:0000256" key="1">
    <source>
        <dbReference type="ARBA" id="ARBA00004651"/>
    </source>
</evidence>
<evidence type="ECO:0000313" key="11">
    <source>
        <dbReference type="Proteomes" id="UP000230062"/>
    </source>
</evidence>
<dbReference type="Proteomes" id="UP000230062">
    <property type="component" value="Unassembled WGS sequence"/>
</dbReference>
<keyword evidence="7 8" id="KW-0472">Membrane</keyword>
<keyword evidence="4" id="KW-0808">Transferase</keyword>
<evidence type="ECO:0000256" key="8">
    <source>
        <dbReference type="SAM" id="Phobius"/>
    </source>
</evidence>
<evidence type="ECO:0000256" key="5">
    <source>
        <dbReference type="ARBA" id="ARBA00022692"/>
    </source>
</evidence>
<keyword evidence="2" id="KW-1003">Cell membrane</keyword>
<evidence type="ECO:0000313" key="10">
    <source>
        <dbReference type="EMBL" id="PJA49329.1"/>
    </source>
</evidence>
<evidence type="ECO:0000259" key="9">
    <source>
        <dbReference type="Pfam" id="PF13231"/>
    </source>
</evidence>
<dbReference type="EMBL" id="PFWP01000063">
    <property type="protein sequence ID" value="PJA49329.1"/>
    <property type="molecule type" value="Genomic_DNA"/>
</dbReference>
<dbReference type="InterPro" id="IPR038731">
    <property type="entry name" value="RgtA/B/C-like"/>
</dbReference>
<feature type="transmembrane region" description="Helical" evidence="8">
    <location>
        <begin position="187"/>
        <end position="203"/>
    </location>
</feature>
<feature type="transmembrane region" description="Helical" evidence="8">
    <location>
        <begin position="392"/>
        <end position="412"/>
    </location>
</feature>
<comment type="caution">
    <text evidence="10">The sequence shown here is derived from an EMBL/GenBank/DDBJ whole genome shotgun (WGS) entry which is preliminary data.</text>
</comment>
<evidence type="ECO:0000256" key="2">
    <source>
        <dbReference type="ARBA" id="ARBA00022475"/>
    </source>
</evidence>
<evidence type="ECO:0000256" key="7">
    <source>
        <dbReference type="ARBA" id="ARBA00023136"/>
    </source>
</evidence>
<comment type="subcellular location">
    <subcellularLocation>
        <location evidence="1">Cell membrane</location>
        <topology evidence="1">Multi-pass membrane protein</topology>
    </subcellularLocation>
</comment>
<feature type="transmembrane region" description="Helical" evidence="8">
    <location>
        <begin position="360"/>
        <end position="380"/>
    </location>
</feature>
<accession>A0A2M7XL71</accession>
<evidence type="ECO:0000256" key="3">
    <source>
        <dbReference type="ARBA" id="ARBA00022676"/>
    </source>
</evidence>
<evidence type="ECO:0000256" key="4">
    <source>
        <dbReference type="ARBA" id="ARBA00022679"/>
    </source>
</evidence>
<dbReference type="AlphaFoldDB" id="A0A2M7XL71"/>
<feature type="transmembrane region" description="Helical" evidence="8">
    <location>
        <begin position="215"/>
        <end position="233"/>
    </location>
</feature>
<keyword evidence="3" id="KW-0328">Glycosyltransferase</keyword>
<reference evidence="11" key="1">
    <citation type="submission" date="2017-09" db="EMBL/GenBank/DDBJ databases">
        <title>Depth-based differentiation of microbial function through sediment-hosted aquifers and enrichment of novel symbionts in the deep terrestrial subsurface.</title>
        <authorList>
            <person name="Probst A.J."/>
            <person name="Ladd B."/>
            <person name="Jarett J.K."/>
            <person name="Geller-Mcgrath D.E."/>
            <person name="Sieber C.M.K."/>
            <person name="Emerson J.B."/>
            <person name="Anantharaman K."/>
            <person name="Thomas B.C."/>
            <person name="Malmstrom R."/>
            <person name="Stieglmeier M."/>
            <person name="Klingl A."/>
            <person name="Woyke T."/>
            <person name="Ryan C.M."/>
            <person name="Banfield J.F."/>
        </authorList>
    </citation>
    <scope>NUCLEOTIDE SEQUENCE [LARGE SCALE GENOMIC DNA]</scope>
</reference>
<keyword evidence="5 8" id="KW-0812">Transmembrane</keyword>
<dbReference type="GO" id="GO:0005886">
    <property type="term" value="C:plasma membrane"/>
    <property type="evidence" value="ECO:0007669"/>
    <property type="project" value="UniProtKB-SubCell"/>
</dbReference>
<sequence>MKRKHLVFILGLILLISFVLRFYQLTENPPALNWDEVSHGYNAYSILKTGQDEWGVSWPGIFRAYGDYKLPVYIYATSLSISLFGLNDFAVRFPSALAGVLAVLLTYLLVKELFKNQKAALLAAFFLAISPWHLFTSRAAFEANLAAFLTLTGFYFFIQGFGKKWLLPLGIFLLGLSIHAYNSARVFVPLMLVAFFFLYRQNLKKWGKARKKELVLVLVFCVLFFASLAISFLSPTGWARFRWVKILDQGAINRINMARGSTNLPAPLPRLIHNKATYFTIAFTKNYFSNFSAKYLFLKGGANYQYNIPGQGIIYPIQAPLILLGLYWLFKNWRQKESKLIFLWWLLAVIPAAATQENPHVLRTILVLPMPQILAALGFFQFWDFLKNKKTITWLLTGIYGLLLLFFVYRFLTSYFGFYRRQYSWAWQYGYKQAAQYIEKNYDNYQKIYLTKKYGEAHEFLLFYLKWDPAEYVHDPVLKRYLGTDWYWVDSFDKFVFIDDEKIKGRLSANNESVPELLITTPGNYPEEWEKLETIYFLDGQPAFEICQRGDTI</sequence>
<protein>
    <recommendedName>
        <fullName evidence="9">Glycosyltransferase RgtA/B/C/D-like domain-containing protein</fullName>
    </recommendedName>
</protein>
<feature type="transmembrane region" description="Helical" evidence="8">
    <location>
        <begin position="119"/>
        <end position="135"/>
    </location>
</feature>
<evidence type="ECO:0000256" key="6">
    <source>
        <dbReference type="ARBA" id="ARBA00022989"/>
    </source>
</evidence>
<dbReference type="InterPro" id="IPR050297">
    <property type="entry name" value="LipidA_mod_glycosyltrf_83"/>
</dbReference>
<name>A0A2M7XL71_9BACT</name>
<feature type="transmembrane region" description="Helical" evidence="8">
    <location>
        <begin position="313"/>
        <end position="330"/>
    </location>
</feature>
<dbReference type="GO" id="GO:0009103">
    <property type="term" value="P:lipopolysaccharide biosynthetic process"/>
    <property type="evidence" value="ECO:0007669"/>
    <property type="project" value="UniProtKB-ARBA"/>
</dbReference>
<feature type="transmembrane region" description="Helical" evidence="8">
    <location>
        <begin position="89"/>
        <end position="110"/>
    </location>
</feature>
<dbReference type="Pfam" id="PF13231">
    <property type="entry name" value="PMT_2"/>
    <property type="match status" value="1"/>
</dbReference>
<dbReference type="GO" id="GO:0016763">
    <property type="term" value="F:pentosyltransferase activity"/>
    <property type="evidence" value="ECO:0007669"/>
    <property type="project" value="TreeGrafter"/>
</dbReference>
<dbReference type="GO" id="GO:0010041">
    <property type="term" value="P:response to iron(III) ion"/>
    <property type="evidence" value="ECO:0007669"/>
    <property type="project" value="TreeGrafter"/>
</dbReference>
<organism evidence="10 11">
    <name type="scientific">Candidatus Shapirobacteria bacterium CG_4_9_14_3_um_filter_39_13</name>
    <dbReference type="NCBI Taxonomy" id="1974479"/>
    <lineage>
        <taxon>Bacteria</taxon>
        <taxon>Candidatus Shapironibacteriota</taxon>
    </lineage>
</organism>
<gene>
    <name evidence="10" type="ORF">CO169_02315</name>
</gene>
<proteinExistence type="predicted"/>
<dbReference type="PANTHER" id="PTHR33908:SF3">
    <property type="entry name" value="UNDECAPRENYL PHOSPHATE-ALPHA-4-AMINO-4-DEOXY-L-ARABINOSE ARABINOSYL TRANSFERASE"/>
    <property type="match status" value="1"/>
</dbReference>
<feature type="transmembrane region" description="Helical" evidence="8">
    <location>
        <begin position="141"/>
        <end position="158"/>
    </location>
</feature>
<keyword evidence="6 8" id="KW-1133">Transmembrane helix</keyword>
<feature type="domain" description="Glycosyltransferase RgtA/B/C/D-like" evidence="9">
    <location>
        <begin position="71"/>
        <end position="222"/>
    </location>
</feature>